<comment type="subcellular location">
    <subcellularLocation>
        <location evidence="1">Cell inner membrane</location>
    </subcellularLocation>
</comment>
<keyword evidence="4" id="KW-0808">Transferase</keyword>
<organism evidence="8 9">
    <name type="scientific">SAR86 cluster bacterium</name>
    <dbReference type="NCBI Taxonomy" id="2030880"/>
    <lineage>
        <taxon>Bacteria</taxon>
        <taxon>Pseudomonadati</taxon>
        <taxon>Pseudomonadota</taxon>
        <taxon>Gammaproteobacteria</taxon>
        <taxon>SAR86 cluster</taxon>
    </lineage>
</organism>
<proteinExistence type="predicted"/>
<keyword evidence="2" id="KW-1003">Cell membrane</keyword>
<evidence type="ECO:0000256" key="1">
    <source>
        <dbReference type="ARBA" id="ARBA00004533"/>
    </source>
</evidence>
<dbReference type="GO" id="GO:0005886">
    <property type="term" value="C:plasma membrane"/>
    <property type="evidence" value="ECO:0007669"/>
    <property type="project" value="UniProtKB-SubCell"/>
</dbReference>
<feature type="transmembrane region" description="Helical" evidence="7">
    <location>
        <begin position="6"/>
        <end position="24"/>
    </location>
</feature>
<keyword evidence="7" id="KW-0812">Transmembrane</keyword>
<gene>
    <name evidence="8" type="ORF">M9B40_04625</name>
</gene>
<sequence>MNNIIVYLIIFLTRLISIIPRNFFINNFFIKKIFEIGLKKRRKIISANINHCFSDKDSKWRDKLVKDTCDESIGAIFDNNLAWNATTKKIKSLDYKIRGIELLDEAKKNNMGVLLLFRHNLYIELSARILSLHHEIHAMERPNNSKIIQKVQEKGRLKSVENLIPNSDINNLIELLRNGKIILYGPDQDYRNKRSIVSTFFGQKCLTTTVPFSITKITNCNLFYFDFFRNEGCYELIISDISSTLDSKEFFAKKLNEKIEESILKKPQQYLWHHRRFKSQKPEIYD</sequence>
<dbReference type="AlphaFoldDB" id="A0A9Q8TZD3"/>
<keyword evidence="5 7" id="KW-0472">Membrane</keyword>
<evidence type="ECO:0000313" key="8">
    <source>
        <dbReference type="EMBL" id="URQ63010.1"/>
    </source>
</evidence>
<keyword evidence="3" id="KW-0997">Cell inner membrane</keyword>
<name>A0A9Q8TZD3_9GAMM</name>
<evidence type="ECO:0000256" key="3">
    <source>
        <dbReference type="ARBA" id="ARBA00022519"/>
    </source>
</evidence>
<dbReference type="GO" id="GO:0009247">
    <property type="term" value="P:glycolipid biosynthetic process"/>
    <property type="evidence" value="ECO:0007669"/>
    <property type="project" value="UniProtKB-ARBA"/>
</dbReference>
<dbReference type="InterPro" id="IPR004960">
    <property type="entry name" value="LipA_acyltrans"/>
</dbReference>
<evidence type="ECO:0000313" key="9">
    <source>
        <dbReference type="Proteomes" id="UP001056381"/>
    </source>
</evidence>
<dbReference type="Pfam" id="PF03279">
    <property type="entry name" value="Lip_A_acyltrans"/>
    <property type="match status" value="1"/>
</dbReference>
<evidence type="ECO:0000256" key="4">
    <source>
        <dbReference type="ARBA" id="ARBA00022679"/>
    </source>
</evidence>
<evidence type="ECO:0000256" key="5">
    <source>
        <dbReference type="ARBA" id="ARBA00023136"/>
    </source>
</evidence>
<evidence type="ECO:0008006" key="10">
    <source>
        <dbReference type="Google" id="ProtNLM"/>
    </source>
</evidence>
<dbReference type="PANTHER" id="PTHR30606">
    <property type="entry name" value="LIPID A BIOSYNTHESIS LAUROYL ACYLTRANSFERASE"/>
    <property type="match status" value="1"/>
</dbReference>
<dbReference type="CDD" id="cd07984">
    <property type="entry name" value="LPLAT_LABLAT-like"/>
    <property type="match status" value="1"/>
</dbReference>
<keyword evidence="7" id="KW-1133">Transmembrane helix</keyword>
<dbReference type="PANTHER" id="PTHR30606:SF9">
    <property type="entry name" value="LIPID A BIOSYNTHESIS LAUROYLTRANSFERASE"/>
    <property type="match status" value="1"/>
</dbReference>
<keyword evidence="6" id="KW-0012">Acyltransferase</keyword>
<protein>
    <recommendedName>
        <fullName evidence="10">Lipid A biosynthesis lauroyl acyltransferase</fullName>
    </recommendedName>
</protein>
<dbReference type="EMBL" id="CP097966">
    <property type="protein sequence ID" value="URQ63010.1"/>
    <property type="molecule type" value="Genomic_DNA"/>
</dbReference>
<evidence type="ECO:0000256" key="6">
    <source>
        <dbReference type="ARBA" id="ARBA00023315"/>
    </source>
</evidence>
<dbReference type="Proteomes" id="UP001056381">
    <property type="component" value="Chromosome"/>
</dbReference>
<evidence type="ECO:0000256" key="2">
    <source>
        <dbReference type="ARBA" id="ARBA00022475"/>
    </source>
</evidence>
<dbReference type="GO" id="GO:0016746">
    <property type="term" value="F:acyltransferase activity"/>
    <property type="evidence" value="ECO:0007669"/>
    <property type="project" value="UniProtKB-KW"/>
</dbReference>
<keyword evidence="9" id="KW-1185">Reference proteome</keyword>
<reference evidence="8" key="1">
    <citation type="submission" date="2022-05" db="EMBL/GenBank/DDBJ databases">
        <title>Single-amplified genomics reveal most streamlined microbe among free-living bacteria.</title>
        <authorList>
            <person name="Roda-Garcia J."/>
            <person name="Haro-Moreno J.M."/>
            <person name="Rodriguez-Valera F."/>
            <person name="Almagro-Moreno S."/>
            <person name="Lopez-Perez M."/>
        </authorList>
    </citation>
    <scope>NUCLEOTIDE SEQUENCE</scope>
    <source>
        <strain evidence="8">TMED112-D2-2</strain>
    </source>
</reference>
<evidence type="ECO:0000256" key="7">
    <source>
        <dbReference type="SAM" id="Phobius"/>
    </source>
</evidence>
<accession>A0A9Q8TZD3</accession>